<dbReference type="RefSeq" id="WP_016839018.1">
    <property type="nucleotide sequence ID" value="NZ_JAAXPW010000007.1"/>
</dbReference>
<dbReference type="EMBL" id="JACHGZ010000006">
    <property type="protein sequence ID" value="MBB5148454.1"/>
    <property type="molecule type" value="Genomic_DNA"/>
</dbReference>
<keyword evidence="2" id="KW-1185">Reference proteome</keyword>
<reference evidence="1 2" key="1">
    <citation type="submission" date="2020-08" db="EMBL/GenBank/DDBJ databases">
        <title>Genomic Encyclopedia of Type Strains, Phase IV (KMG-IV): sequencing the most valuable type-strain genomes for metagenomic binning, comparative biology and taxonomic classification.</title>
        <authorList>
            <person name="Goeker M."/>
        </authorList>
    </citation>
    <scope>NUCLEOTIDE SEQUENCE [LARGE SCALE GENOMIC DNA]</scope>
    <source>
        <strain evidence="1 2">DSM 10633</strain>
    </source>
</reference>
<organism evidence="1 2">
    <name type="scientific">Ureibacillus thermosphaericus</name>
    <dbReference type="NCBI Taxonomy" id="51173"/>
    <lineage>
        <taxon>Bacteria</taxon>
        <taxon>Bacillati</taxon>
        <taxon>Bacillota</taxon>
        <taxon>Bacilli</taxon>
        <taxon>Bacillales</taxon>
        <taxon>Caryophanaceae</taxon>
        <taxon>Ureibacillus</taxon>
    </lineage>
</organism>
<dbReference type="PIRSF" id="PIRSF010372">
    <property type="entry name" value="PaiB"/>
    <property type="match status" value="1"/>
</dbReference>
<dbReference type="SUPFAM" id="SSF50475">
    <property type="entry name" value="FMN-binding split barrel"/>
    <property type="match status" value="1"/>
</dbReference>
<evidence type="ECO:0000313" key="1">
    <source>
        <dbReference type="EMBL" id="MBB5148454.1"/>
    </source>
</evidence>
<protein>
    <submittedName>
        <fullName evidence="1">Transcriptional regulator</fullName>
    </submittedName>
</protein>
<dbReference type="Proteomes" id="UP000557217">
    <property type="component" value="Unassembled WGS sequence"/>
</dbReference>
<dbReference type="PANTHER" id="PTHR35802">
    <property type="entry name" value="PROTEASE SYNTHASE AND SPORULATION PROTEIN PAI 2"/>
    <property type="match status" value="1"/>
</dbReference>
<dbReference type="Gene3D" id="2.30.110.10">
    <property type="entry name" value="Electron Transport, Fmn-binding Protein, Chain A"/>
    <property type="match status" value="1"/>
</dbReference>
<dbReference type="InterPro" id="IPR007396">
    <property type="entry name" value="TR_PAI2-type"/>
</dbReference>
<evidence type="ECO:0000313" key="2">
    <source>
        <dbReference type="Proteomes" id="UP000557217"/>
    </source>
</evidence>
<proteinExistence type="predicted"/>
<comment type="caution">
    <text evidence="1">The sequence shown here is derived from an EMBL/GenBank/DDBJ whole genome shotgun (WGS) entry which is preliminary data.</text>
</comment>
<name>A0A840PTE4_URETH</name>
<dbReference type="Pfam" id="PF04299">
    <property type="entry name" value="FMN_bind_2"/>
    <property type="match status" value="1"/>
</dbReference>
<dbReference type="PANTHER" id="PTHR35802:SF1">
    <property type="entry name" value="PROTEASE SYNTHASE AND SPORULATION PROTEIN PAI 2"/>
    <property type="match status" value="1"/>
</dbReference>
<dbReference type="InterPro" id="IPR012349">
    <property type="entry name" value="Split_barrel_FMN-bd"/>
</dbReference>
<dbReference type="AlphaFoldDB" id="A0A840PTE4"/>
<sequence>MYIPKYFRVTDIDEIIDFIQKNSFGTIVSTFENKPIATHLPLELRKQGDDYYITGHLAINNPQWKSFESQNENVLVIYQGPHAYISSSWYSHENVPTWNYQAVHVYGKASIMNETELEEDLILLLKKYEGHRNNPVLWENLSAQTKKQIKGIVGIKIKIQELQAAYKLSQNRNEEDYLNIIEKLECEGDLSSKQMAKVMKRRIKNKKGELGKSE</sequence>
<gene>
    <name evidence="1" type="ORF">HNR36_000840</name>
</gene>
<accession>A0A840PTE4</accession>